<dbReference type="AlphaFoldDB" id="A0A9W4XMT8"/>
<proteinExistence type="predicted"/>
<organism evidence="1 2">
    <name type="scientific">Periconia digitata</name>
    <dbReference type="NCBI Taxonomy" id="1303443"/>
    <lineage>
        <taxon>Eukaryota</taxon>
        <taxon>Fungi</taxon>
        <taxon>Dikarya</taxon>
        <taxon>Ascomycota</taxon>
        <taxon>Pezizomycotina</taxon>
        <taxon>Dothideomycetes</taxon>
        <taxon>Pleosporomycetidae</taxon>
        <taxon>Pleosporales</taxon>
        <taxon>Massarineae</taxon>
        <taxon>Periconiaceae</taxon>
        <taxon>Periconia</taxon>
    </lineage>
</organism>
<evidence type="ECO:0000313" key="1">
    <source>
        <dbReference type="EMBL" id="CAI6337729.1"/>
    </source>
</evidence>
<name>A0A9W4XMT8_9PLEO</name>
<dbReference type="Proteomes" id="UP001152607">
    <property type="component" value="Unassembled WGS sequence"/>
</dbReference>
<protein>
    <submittedName>
        <fullName evidence="1">Uncharacterized protein</fullName>
    </submittedName>
</protein>
<keyword evidence="2" id="KW-1185">Reference proteome</keyword>
<gene>
    <name evidence="1" type="ORF">PDIGIT_LOCUS10844</name>
</gene>
<reference evidence="1" key="1">
    <citation type="submission" date="2023-01" db="EMBL/GenBank/DDBJ databases">
        <authorList>
            <person name="Van Ghelder C."/>
            <person name="Rancurel C."/>
        </authorList>
    </citation>
    <scope>NUCLEOTIDE SEQUENCE</scope>
    <source>
        <strain evidence="1">CNCM I-4278</strain>
    </source>
</reference>
<evidence type="ECO:0000313" key="2">
    <source>
        <dbReference type="Proteomes" id="UP001152607"/>
    </source>
</evidence>
<comment type="caution">
    <text evidence="1">The sequence shown here is derived from an EMBL/GenBank/DDBJ whole genome shotgun (WGS) entry which is preliminary data.</text>
</comment>
<sequence>MKGKGNCGESMANKQANVLDSIIVDPRHTTASTHVTICMTCTMSRDEVRRSLRANWNFEDDKTRHCDSPDRTWL</sequence>
<dbReference type="EMBL" id="CAOQHR010000007">
    <property type="protein sequence ID" value="CAI6337729.1"/>
    <property type="molecule type" value="Genomic_DNA"/>
</dbReference>
<accession>A0A9W4XMT8</accession>